<dbReference type="InterPro" id="IPR001264">
    <property type="entry name" value="Glyco_trans_51"/>
</dbReference>
<evidence type="ECO:0000256" key="6">
    <source>
        <dbReference type="ARBA" id="ARBA00022679"/>
    </source>
</evidence>
<dbReference type="PANTHER" id="PTHR32282">
    <property type="entry name" value="BINDING PROTEIN TRANSPEPTIDASE, PUTATIVE-RELATED"/>
    <property type="match status" value="1"/>
</dbReference>
<feature type="domain" description="Penicillin-binding protein transpeptidase" evidence="15">
    <location>
        <begin position="291"/>
        <end position="560"/>
    </location>
</feature>
<keyword evidence="9" id="KW-0573">Peptidoglycan synthesis</keyword>
<evidence type="ECO:0000256" key="11">
    <source>
        <dbReference type="ARBA" id="ARBA00023268"/>
    </source>
</evidence>
<keyword evidence="7" id="KW-0378">Hydrolase</keyword>
<sequence>MYFKILGEPQIAVPQSTLYFAANGEVIGESHVGEKRYWVSLDEVSPFLLQSTLAIEDKKFYEHNGFDFKRIGGAVVADLKAMSKVQGASTITQQYARNLYLSHDKTWKRKLSEASYTIRLELNFSKEKILEGYVNTIYYGHGSYGIESASQFYFGKKASDLTLAEASMLAGIPKGPSIYSPVKSMDNAKKRQGLILQELTKDGVITEKEKQRAESEPIRLVAKHPHTDVEQAPYFRDAVQKVLASELNIDEQTIALGGLRVYTTLNPKHQKIAEQTIKEVIPDDSNVQPAFVSIAPKTHHVTALAGGKDFKQSSYNRAIQAIRQPGSAFKPFLYYAALKNGFTPATMLTSEATSFRFDEGRNVYTPSNFNHQYANKAMTMAQALAVSDNIYAVKTLLFLKPEVLIRTAKTFGISTPLKPVPSLALGTSGVRVLDMVNAYATIANGGQYEKPVFITRVENAQGEVIYEHQPSHEERLDPKKTAILTHMMTGMFDEKLNSSAHVTGASMVPKMTRPYAGKSGSTNTDYWMIGFTPQLTAGVWTGYDDGQKFTVATDQSLAKKIWLQFMEKAHKGKKAKKFSKPDGVVAVNVNPDNGKIASQYCPITREMYFVKGTEPEEYCTEHLPKKKKQKESEDSWLDRLFPF</sequence>
<dbReference type="InterPro" id="IPR036950">
    <property type="entry name" value="PBP_transglycosylase"/>
</dbReference>
<keyword evidence="11" id="KW-0511">Multifunctional enzyme</keyword>
<dbReference type="EMBL" id="CP147404">
    <property type="protein sequence ID" value="WXB92986.1"/>
    <property type="molecule type" value="Genomic_DNA"/>
</dbReference>
<keyword evidence="8" id="KW-0133">Cell shape</keyword>
<feature type="domain" description="Glycosyl transferase family 51" evidence="16">
    <location>
        <begin position="24"/>
        <end position="199"/>
    </location>
</feature>
<dbReference type="Pfam" id="PF00905">
    <property type="entry name" value="Transpeptidase"/>
    <property type="match status" value="1"/>
</dbReference>
<evidence type="ECO:0000256" key="9">
    <source>
        <dbReference type="ARBA" id="ARBA00022984"/>
    </source>
</evidence>
<comment type="subcellular location">
    <subcellularLocation>
        <location evidence="1">Cell membrane</location>
    </subcellularLocation>
</comment>
<dbReference type="InterPro" id="IPR001460">
    <property type="entry name" value="PCN-bd_Tpept"/>
</dbReference>
<keyword evidence="2" id="KW-1003">Cell membrane</keyword>
<keyword evidence="12" id="KW-0961">Cell wall biogenesis/degradation</keyword>
<organism evidence="17 18">
    <name type="scientific">Bacillus kandeliae</name>
    <dbReference type="NCBI Taxonomy" id="3129297"/>
    <lineage>
        <taxon>Bacteria</taxon>
        <taxon>Bacillati</taxon>
        <taxon>Bacillota</taxon>
        <taxon>Bacilli</taxon>
        <taxon>Bacillales</taxon>
        <taxon>Bacillaceae</taxon>
        <taxon>Bacillus</taxon>
    </lineage>
</organism>
<keyword evidence="6" id="KW-0808">Transferase</keyword>
<evidence type="ECO:0000256" key="5">
    <source>
        <dbReference type="ARBA" id="ARBA00022676"/>
    </source>
</evidence>
<evidence type="ECO:0000256" key="14">
    <source>
        <dbReference type="ARBA" id="ARBA00049902"/>
    </source>
</evidence>
<accession>A0ABZ2N6I2</accession>
<comment type="catalytic activity">
    <reaction evidence="13">
        <text>Preferential cleavage: (Ac)2-L-Lys-D-Ala-|-D-Ala. Also transpeptidation of peptidyl-alanyl moieties that are N-acyl substituents of D-alanine.</text>
        <dbReference type="EC" id="3.4.16.4"/>
    </reaction>
</comment>
<keyword evidence="18" id="KW-1185">Reference proteome</keyword>
<dbReference type="Pfam" id="PF00912">
    <property type="entry name" value="Transgly"/>
    <property type="match status" value="1"/>
</dbReference>
<gene>
    <name evidence="17" type="ORF">WDJ61_17450</name>
</gene>
<evidence type="ECO:0000256" key="12">
    <source>
        <dbReference type="ARBA" id="ARBA00023316"/>
    </source>
</evidence>
<evidence type="ECO:0000256" key="4">
    <source>
        <dbReference type="ARBA" id="ARBA00022670"/>
    </source>
</evidence>
<keyword evidence="10" id="KW-0472">Membrane</keyword>
<dbReference type="NCBIfam" id="TIGR02074">
    <property type="entry name" value="PBP_1a_fam"/>
    <property type="match status" value="1"/>
</dbReference>
<protein>
    <submittedName>
        <fullName evidence="17">PBP1A family penicillin-binding protein</fullName>
    </submittedName>
</protein>
<evidence type="ECO:0000259" key="15">
    <source>
        <dbReference type="Pfam" id="PF00905"/>
    </source>
</evidence>
<reference evidence="17 18" key="1">
    <citation type="submission" date="2024-02" db="EMBL/GenBank/DDBJ databases">
        <title>Seven novel Bacillus-like species.</title>
        <authorList>
            <person name="Liu G."/>
        </authorList>
    </citation>
    <scope>NUCLEOTIDE SEQUENCE [LARGE SCALE GENOMIC DNA]</scope>
    <source>
        <strain evidence="17 18">FJAT-52991</strain>
    </source>
</reference>
<dbReference type="InterPro" id="IPR050396">
    <property type="entry name" value="Glycosyltr_51/Transpeptidase"/>
</dbReference>
<dbReference type="InterPro" id="IPR012338">
    <property type="entry name" value="Beta-lactam/transpept-like"/>
</dbReference>
<comment type="catalytic activity">
    <reaction evidence="14">
        <text>[GlcNAc-(1-&gt;4)-Mur2Ac(oyl-L-Ala-gamma-D-Glu-L-Lys-D-Ala-D-Ala)](n)-di-trans,octa-cis-undecaprenyl diphosphate + beta-D-GlcNAc-(1-&gt;4)-Mur2Ac(oyl-L-Ala-gamma-D-Glu-L-Lys-D-Ala-D-Ala)-di-trans,octa-cis-undecaprenyl diphosphate = [GlcNAc-(1-&gt;4)-Mur2Ac(oyl-L-Ala-gamma-D-Glu-L-Lys-D-Ala-D-Ala)](n+1)-di-trans,octa-cis-undecaprenyl diphosphate + di-trans,octa-cis-undecaprenyl diphosphate + H(+)</text>
        <dbReference type="Rhea" id="RHEA:23708"/>
        <dbReference type="Rhea" id="RHEA-COMP:9602"/>
        <dbReference type="Rhea" id="RHEA-COMP:9603"/>
        <dbReference type="ChEBI" id="CHEBI:15378"/>
        <dbReference type="ChEBI" id="CHEBI:58405"/>
        <dbReference type="ChEBI" id="CHEBI:60033"/>
        <dbReference type="ChEBI" id="CHEBI:78435"/>
        <dbReference type="EC" id="2.4.99.28"/>
    </reaction>
</comment>
<keyword evidence="5" id="KW-0328">Glycosyltransferase</keyword>
<dbReference type="SUPFAM" id="SSF56601">
    <property type="entry name" value="beta-lactamase/transpeptidase-like"/>
    <property type="match status" value="1"/>
</dbReference>
<evidence type="ECO:0000256" key="8">
    <source>
        <dbReference type="ARBA" id="ARBA00022960"/>
    </source>
</evidence>
<keyword evidence="4" id="KW-0645">Protease</keyword>
<keyword evidence="3" id="KW-0121">Carboxypeptidase</keyword>
<dbReference type="InterPro" id="IPR023346">
    <property type="entry name" value="Lysozyme-like_dom_sf"/>
</dbReference>
<dbReference type="SUPFAM" id="SSF53955">
    <property type="entry name" value="Lysozyme-like"/>
    <property type="match status" value="1"/>
</dbReference>
<evidence type="ECO:0000256" key="10">
    <source>
        <dbReference type="ARBA" id="ARBA00023136"/>
    </source>
</evidence>
<evidence type="ECO:0000313" key="17">
    <source>
        <dbReference type="EMBL" id="WXB92986.1"/>
    </source>
</evidence>
<evidence type="ECO:0000256" key="3">
    <source>
        <dbReference type="ARBA" id="ARBA00022645"/>
    </source>
</evidence>
<evidence type="ECO:0000256" key="1">
    <source>
        <dbReference type="ARBA" id="ARBA00004236"/>
    </source>
</evidence>
<evidence type="ECO:0000256" key="2">
    <source>
        <dbReference type="ARBA" id="ARBA00022475"/>
    </source>
</evidence>
<evidence type="ECO:0000259" key="16">
    <source>
        <dbReference type="Pfam" id="PF00912"/>
    </source>
</evidence>
<evidence type="ECO:0000256" key="7">
    <source>
        <dbReference type="ARBA" id="ARBA00022801"/>
    </source>
</evidence>
<dbReference type="Proteomes" id="UP001387364">
    <property type="component" value="Chromosome"/>
</dbReference>
<dbReference type="PANTHER" id="PTHR32282:SF11">
    <property type="entry name" value="PENICILLIN-BINDING PROTEIN 1B"/>
    <property type="match status" value="1"/>
</dbReference>
<proteinExistence type="predicted"/>
<dbReference type="Gene3D" id="3.40.710.10">
    <property type="entry name" value="DD-peptidase/beta-lactamase superfamily"/>
    <property type="match status" value="1"/>
</dbReference>
<evidence type="ECO:0000256" key="13">
    <source>
        <dbReference type="ARBA" id="ARBA00034000"/>
    </source>
</evidence>
<dbReference type="Gene3D" id="1.10.3810.10">
    <property type="entry name" value="Biosynthetic peptidoglycan transglycosylase-like"/>
    <property type="match status" value="1"/>
</dbReference>
<evidence type="ECO:0000313" key="18">
    <source>
        <dbReference type="Proteomes" id="UP001387364"/>
    </source>
</evidence>
<name>A0ABZ2N6I2_9BACI</name>